<evidence type="ECO:0000256" key="2">
    <source>
        <dbReference type="SAM" id="Phobius"/>
    </source>
</evidence>
<keyword evidence="2" id="KW-1133">Transmembrane helix</keyword>
<organism evidence="3 4">
    <name type="scientific">Mycena chlorophos</name>
    <name type="common">Agaric fungus</name>
    <name type="synonym">Agaricus chlorophos</name>
    <dbReference type="NCBI Taxonomy" id="658473"/>
    <lineage>
        <taxon>Eukaryota</taxon>
        <taxon>Fungi</taxon>
        <taxon>Dikarya</taxon>
        <taxon>Basidiomycota</taxon>
        <taxon>Agaricomycotina</taxon>
        <taxon>Agaricomycetes</taxon>
        <taxon>Agaricomycetidae</taxon>
        <taxon>Agaricales</taxon>
        <taxon>Marasmiineae</taxon>
        <taxon>Mycenaceae</taxon>
        <taxon>Mycena</taxon>
    </lineage>
</organism>
<protein>
    <submittedName>
        <fullName evidence="3">Uncharacterized protein</fullName>
    </submittedName>
</protein>
<accession>A0A8H6STM5</accession>
<dbReference type="AlphaFoldDB" id="A0A8H6STM5"/>
<evidence type="ECO:0000313" key="4">
    <source>
        <dbReference type="Proteomes" id="UP000613580"/>
    </source>
</evidence>
<evidence type="ECO:0000256" key="1">
    <source>
        <dbReference type="SAM" id="MobiDB-lite"/>
    </source>
</evidence>
<keyword evidence="2" id="KW-0472">Membrane</keyword>
<evidence type="ECO:0000313" key="3">
    <source>
        <dbReference type="EMBL" id="KAF7304511.1"/>
    </source>
</evidence>
<dbReference type="Proteomes" id="UP000613580">
    <property type="component" value="Unassembled WGS sequence"/>
</dbReference>
<dbReference type="EMBL" id="JACAZE010000011">
    <property type="protein sequence ID" value="KAF7304511.1"/>
    <property type="molecule type" value="Genomic_DNA"/>
</dbReference>
<sequence length="205" mass="21920">MPSRGALPPRAGRLGLLALLRDSSTLAAAQNTDGDDDDDGTHIEGSSSSSFAMVGAVIGGILLPVLIALIALVGYGVGRWASRRRDKQARLAAPIPREQADVSVGPVSAPKTHNNNTLPSAASPSHSGQPSRRHPSKHKRKRRLLPVTPRASRIRYSRQYTASAGADRHLSFGKPLSLERHGGGTKMKIPLSWCVLPFLLASYRN</sequence>
<feature type="region of interest" description="Disordered" evidence="1">
    <location>
        <begin position="90"/>
        <end position="148"/>
    </location>
</feature>
<comment type="caution">
    <text evidence="3">The sequence shown here is derived from an EMBL/GenBank/DDBJ whole genome shotgun (WGS) entry which is preliminary data.</text>
</comment>
<name>A0A8H6STM5_MYCCL</name>
<feature type="compositionally biased region" description="Polar residues" evidence="1">
    <location>
        <begin position="111"/>
        <end position="129"/>
    </location>
</feature>
<keyword evidence="4" id="KW-1185">Reference proteome</keyword>
<feature type="transmembrane region" description="Helical" evidence="2">
    <location>
        <begin position="53"/>
        <end position="77"/>
    </location>
</feature>
<proteinExistence type="predicted"/>
<gene>
    <name evidence="3" type="ORF">HMN09_00853700</name>
</gene>
<keyword evidence="2" id="KW-0812">Transmembrane</keyword>
<reference evidence="3" key="1">
    <citation type="submission" date="2020-05" db="EMBL/GenBank/DDBJ databases">
        <title>Mycena genomes resolve the evolution of fungal bioluminescence.</title>
        <authorList>
            <person name="Tsai I.J."/>
        </authorList>
    </citation>
    <scope>NUCLEOTIDE SEQUENCE</scope>
    <source>
        <strain evidence="3">110903Hualien_Pintung</strain>
    </source>
</reference>
<feature type="compositionally biased region" description="Basic residues" evidence="1">
    <location>
        <begin position="131"/>
        <end position="144"/>
    </location>
</feature>